<keyword evidence="1" id="KW-1133">Transmembrane helix</keyword>
<dbReference type="AlphaFoldDB" id="A0A2P2QJS1"/>
<dbReference type="EMBL" id="GGEC01086784">
    <property type="protein sequence ID" value="MBX67268.1"/>
    <property type="molecule type" value="Transcribed_RNA"/>
</dbReference>
<evidence type="ECO:0000313" key="2">
    <source>
        <dbReference type="EMBL" id="MBX67268.1"/>
    </source>
</evidence>
<feature type="transmembrane region" description="Helical" evidence="1">
    <location>
        <begin position="21"/>
        <end position="43"/>
    </location>
</feature>
<protein>
    <submittedName>
        <fullName evidence="2">Uncharacterized protein</fullName>
    </submittedName>
</protein>
<accession>A0A2P2QJS1</accession>
<evidence type="ECO:0000256" key="1">
    <source>
        <dbReference type="SAM" id="Phobius"/>
    </source>
</evidence>
<reference evidence="2" key="1">
    <citation type="submission" date="2018-02" db="EMBL/GenBank/DDBJ databases">
        <title>Rhizophora mucronata_Transcriptome.</title>
        <authorList>
            <person name="Meera S.P."/>
            <person name="Sreeshan A."/>
            <person name="Augustine A."/>
        </authorList>
    </citation>
    <scope>NUCLEOTIDE SEQUENCE</scope>
    <source>
        <tissue evidence="2">Leaf</tissue>
    </source>
</reference>
<keyword evidence="1" id="KW-0472">Membrane</keyword>
<keyword evidence="1" id="KW-0812">Transmembrane</keyword>
<name>A0A2P2QJS1_RHIMU</name>
<sequence length="44" mass="5205">MVCLKTLEITEGNFKTFCFELFVFCVFLLKNSLELILILPSFWN</sequence>
<proteinExistence type="predicted"/>
<organism evidence="2">
    <name type="scientific">Rhizophora mucronata</name>
    <name type="common">Asiatic mangrove</name>
    <dbReference type="NCBI Taxonomy" id="61149"/>
    <lineage>
        <taxon>Eukaryota</taxon>
        <taxon>Viridiplantae</taxon>
        <taxon>Streptophyta</taxon>
        <taxon>Embryophyta</taxon>
        <taxon>Tracheophyta</taxon>
        <taxon>Spermatophyta</taxon>
        <taxon>Magnoliopsida</taxon>
        <taxon>eudicotyledons</taxon>
        <taxon>Gunneridae</taxon>
        <taxon>Pentapetalae</taxon>
        <taxon>rosids</taxon>
        <taxon>fabids</taxon>
        <taxon>Malpighiales</taxon>
        <taxon>Rhizophoraceae</taxon>
        <taxon>Rhizophora</taxon>
    </lineage>
</organism>